<dbReference type="GO" id="GO:0000166">
    <property type="term" value="F:nucleotide binding"/>
    <property type="evidence" value="ECO:0007669"/>
    <property type="project" value="InterPro"/>
</dbReference>
<feature type="domain" description="GFO/IDH/MocA-like oxidoreductase" evidence="2">
    <location>
        <begin position="144"/>
        <end position="271"/>
    </location>
</feature>
<dbReference type="OrthoDB" id="282474at2157"/>
<feature type="domain" description="Gfo/Idh/MocA-like oxidoreductase N-terminal" evidence="1">
    <location>
        <begin position="16"/>
        <end position="133"/>
    </location>
</feature>
<dbReference type="InterPro" id="IPR055170">
    <property type="entry name" value="GFO_IDH_MocA-like_dom"/>
</dbReference>
<dbReference type="Proteomes" id="UP000637819">
    <property type="component" value="Plasmid pHTS171"/>
</dbReference>
<dbReference type="Gene3D" id="3.40.50.720">
    <property type="entry name" value="NAD(P)-binding Rossmann-like Domain"/>
    <property type="match status" value="1"/>
</dbReference>
<dbReference type="Pfam" id="PF01408">
    <property type="entry name" value="GFO_IDH_MocA"/>
    <property type="match status" value="1"/>
</dbReference>
<dbReference type="KEGG" id="hsal:JMJ58_21760"/>
<evidence type="ECO:0000259" key="2">
    <source>
        <dbReference type="Pfam" id="PF22725"/>
    </source>
</evidence>
<dbReference type="InterPro" id="IPR036291">
    <property type="entry name" value="NAD(P)-bd_dom_sf"/>
</dbReference>
<dbReference type="SUPFAM" id="SSF55347">
    <property type="entry name" value="Glyceraldehyde-3-phosphate dehydrogenase-like, C-terminal domain"/>
    <property type="match status" value="1"/>
</dbReference>
<name>A0A8T8E7C3_9EURY</name>
<gene>
    <name evidence="3" type="ORF">JMJ58_21760</name>
</gene>
<dbReference type="InterPro" id="IPR000683">
    <property type="entry name" value="Gfo/Idh/MocA-like_OxRdtase_N"/>
</dbReference>
<geneLocation type="plasmid" evidence="3 4">
    <name>pHTS171</name>
</geneLocation>
<sequence length="367" mass="39870">MPPTVLRRWTDSSAFELGVLGVGNIGMVHLKSALSMPGVEVVAAADAVPENRDRADRAGAARTYDDYTTLLEHEDLDAAIVALPPFLHADAVERAAEEGVDVFVEKPLARSTEEADRMLETAREAGIAVGVDHTLRYQPDMAGVKDEYDEGSVGHVPYASITRLNDHPLGKPPADEAPPEWPMDPDTAGGGSLIELGVHCFDVLEWLFGDLEVRDATMGQTLEIPAEDAATVLLRAPETETTITLHCGTYQWEQLPEVNTRLRLEGVTGTVSNRDHLRDNFYAGAAKSALSNVASRFTGDEPDVFGPTFYLQAHYDALEDFCEAVRNDETPPVDGADGRRTLELAEAAYELAAENDDAEIETPEVMP</sequence>
<dbReference type="RefSeq" id="WP_204749602.1">
    <property type="nucleotide sequence ID" value="NZ_CP069190.1"/>
</dbReference>
<evidence type="ECO:0000313" key="3">
    <source>
        <dbReference type="EMBL" id="QRV17609.1"/>
    </source>
</evidence>
<dbReference type="AlphaFoldDB" id="A0A8T8E7C3"/>
<reference evidence="3 4" key="1">
    <citation type="submission" date="2021-01" db="EMBL/GenBank/DDBJ databases">
        <title>Genome Sequence and Methylation Pattern of Haloterrigena salifodinae BOL5-1, An Extremely Halophilic Archaeon from a Bolivian Salt Mine.</title>
        <authorList>
            <person name="DasSarma P."/>
            <person name="Anton B.P."/>
            <person name="DasSarma S.L."/>
            <person name="von Ehrenheim H.A.L."/>
            <person name="Martinez F.L."/>
            <person name="Guzman D."/>
            <person name="Roberts R.J."/>
            <person name="DasSarma S."/>
        </authorList>
    </citation>
    <scope>NUCLEOTIDE SEQUENCE [LARGE SCALE GENOMIC DNA]</scope>
    <source>
        <strain evidence="3 4">BOL5-1</strain>
        <plasmid evidence="3 4">pHTS171</plasmid>
    </source>
</reference>
<dbReference type="SUPFAM" id="SSF51735">
    <property type="entry name" value="NAD(P)-binding Rossmann-fold domains"/>
    <property type="match status" value="1"/>
</dbReference>
<evidence type="ECO:0000313" key="4">
    <source>
        <dbReference type="Proteomes" id="UP000637819"/>
    </source>
</evidence>
<evidence type="ECO:0000259" key="1">
    <source>
        <dbReference type="Pfam" id="PF01408"/>
    </source>
</evidence>
<keyword evidence="4" id="KW-1185">Reference proteome</keyword>
<dbReference type="GeneID" id="62877810"/>
<proteinExistence type="predicted"/>
<dbReference type="EMBL" id="CP069190">
    <property type="protein sequence ID" value="QRV17609.1"/>
    <property type="molecule type" value="Genomic_DNA"/>
</dbReference>
<dbReference type="Gene3D" id="3.30.360.10">
    <property type="entry name" value="Dihydrodipicolinate Reductase, domain 2"/>
    <property type="match status" value="1"/>
</dbReference>
<accession>A0A8T8E7C3</accession>
<organism evidence="3 4">
    <name type="scientific">Haloterrigena salifodinae</name>
    <dbReference type="NCBI Taxonomy" id="2675099"/>
    <lineage>
        <taxon>Archaea</taxon>
        <taxon>Methanobacteriati</taxon>
        <taxon>Methanobacteriota</taxon>
        <taxon>Stenosarchaea group</taxon>
        <taxon>Halobacteria</taxon>
        <taxon>Halobacteriales</taxon>
        <taxon>Natrialbaceae</taxon>
        <taxon>Haloterrigena</taxon>
    </lineage>
</organism>
<keyword evidence="3" id="KW-0614">Plasmid</keyword>
<dbReference type="InterPro" id="IPR052515">
    <property type="entry name" value="Gfo/Idh/MocA_Oxidoreductase"/>
</dbReference>
<dbReference type="PANTHER" id="PTHR43249:SF1">
    <property type="entry name" value="D-GLUCOSIDE 3-DEHYDROGENASE"/>
    <property type="match status" value="1"/>
</dbReference>
<dbReference type="PANTHER" id="PTHR43249">
    <property type="entry name" value="UDP-N-ACETYL-2-AMINO-2-DEOXY-D-GLUCURONATE OXIDASE"/>
    <property type="match status" value="1"/>
</dbReference>
<protein>
    <submittedName>
        <fullName evidence="3">Gfo/Idh/MocA family oxidoreductase</fullName>
    </submittedName>
</protein>
<dbReference type="Pfam" id="PF22725">
    <property type="entry name" value="GFO_IDH_MocA_C3"/>
    <property type="match status" value="1"/>
</dbReference>